<dbReference type="EMBL" id="BLAF01000020">
    <property type="protein sequence ID" value="GES20983.1"/>
    <property type="molecule type" value="Genomic_DNA"/>
</dbReference>
<dbReference type="PROSITE" id="PS51257">
    <property type="entry name" value="PROKAR_LIPOPROTEIN"/>
    <property type="match status" value="1"/>
</dbReference>
<evidence type="ECO:0000313" key="3">
    <source>
        <dbReference type="EMBL" id="GES20983.1"/>
    </source>
</evidence>
<protein>
    <submittedName>
        <fullName evidence="3">ABC transporter substrate-binding protein</fullName>
    </submittedName>
</protein>
<organism evidence="3 4">
    <name type="scientific">Acrocarpospora pleiomorpha</name>
    <dbReference type="NCBI Taxonomy" id="90975"/>
    <lineage>
        <taxon>Bacteria</taxon>
        <taxon>Bacillati</taxon>
        <taxon>Actinomycetota</taxon>
        <taxon>Actinomycetes</taxon>
        <taxon>Streptosporangiales</taxon>
        <taxon>Streptosporangiaceae</taxon>
        <taxon>Acrocarpospora</taxon>
    </lineage>
</organism>
<name>A0A5M3XPA4_9ACTN</name>
<dbReference type="OrthoDB" id="366726at2"/>
<dbReference type="SUPFAM" id="SSF53850">
    <property type="entry name" value="Periplasmic binding protein-like II"/>
    <property type="match status" value="1"/>
</dbReference>
<evidence type="ECO:0000313" key="4">
    <source>
        <dbReference type="Proteomes" id="UP000377595"/>
    </source>
</evidence>
<gene>
    <name evidence="3" type="ORF">Aple_038790</name>
</gene>
<reference evidence="3 4" key="1">
    <citation type="submission" date="2019-10" db="EMBL/GenBank/DDBJ databases">
        <title>Whole genome shotgun sequence of Acrocarpospora pleiomorpha NBRC 16267.</title>
        <authorList>
            <person name="Ichikawa N."/>
            <person name="Kimura A."/>
            <person name="Kitahashi Y."/>
            <person name="Komaki H."/>
            <person name="Oguchi A."/>
        </authorList>
    </citation>
    <scope>NUCLEOTIDE SEQUENCE [LARGE SCALE GENOMIC DNA]</scope>
    <source>
        <strain evidence="3 4">NBRC 16267</strain>
    </source>
</reference>
<feature type="chain" id="PRO_5038699998" evidence="2">
    <location>
        <begin position="29"/>
        <end position="370"/>
    </location>
</feature>
<accession>A0A5M3XPA4</accession>
<dbReference type="Gene3D" id="3.40.190.10">
    <property type="entry name" value="Periplasmic binding protein-like II"/>
    <property type="match status" value="2"/>
</dbReference>
<evidence type="ECO:0000256" key="1">
    <source>
        <dbReference type="ARBA" id="ARBA00022729"/>
    </source>
</evidence>
<sequence length="370" mass="39837">MNGTRVALAGLVLAVAVTGCGASPTSTAGGGTGGASGPTAAEKLYAELGALSGQARRDKLVELAEQEGALDLYTSMTSDVATVVTEAFGDTFDVEINLYRAGSETVLQRILQERGAGYQGNDMVETNANELFALNKEGLLGTYAGERRDLVPEAGRFDGWTATRFNLFAPSWNTTLVPAGQQPRTWEDLADPKWDGKLSMELADYDWYLTLYTYWQQQGKSAADIDKIFADMAAGAKIVKGHTVQGELLSAGQFSVVASNYSYIVQRAKAKGAPVDYLPFVEPIVARPNGFGLMKSARHPAAAMLFADWMLQEGQKLLVDEGLTPAIVEGDDPLKQLKIIPIDVKTLVEKGPEWSRRYEKVVAGGEVLSE</sequence>
<keyword evidence="4" id="KW-1185">Reference proteome</keyword>
<keyword evidence="1 2" id="KW-0732">Signal</keyword>
<dbReference type="RefSeq" id="WP_155345997.1">
    <property type="nucleotide sequence ID" value="NZ_BAAAHM010000008.1"/>
</dbReference>
<dbReference type="PANTHER" id="PTHR30006">
    <property type="entry name" value="THIAMINE-BINDING PERIPLASMIC PROTEIN-RELATED"/>
    <property type="match status" value="1"/>
</dbReference>
<feature type="signal peptide" evidence="2">
    <location>
        <begin position="1"/>
        <end position="28"/>
    </location>
</feature>
<proteinExistence type="predicted"/>
<dbReference type="PANTHER" id="PTHR30006:SF2">
    <property type="entry name" value="ABC TRANSPORTER SUBSTRATE-BINDING PROTEIN"/>
    <property type="match status" value="1"/>
</dbReference>
<dbReference type="AlphaFoldDB" id="A0A5M3XPA4"/>
<dbReference type="Pfam" id="PF13343">
    <property type="entry name" value="SBP_bac_6"/>
    <property type="match status" value="1"/>
</dbReference>
<dbReference type="Proteomes" id="UP000377595">
    <property type="component" value="Unassembled WGS sequence"/>
</dbReference>
<evidence type="ECO:0000256" key="2">
    <source>
        <dbReference type="SAM" id="SignalP"/>
    </source>
</evidence>
<comment type="caution">
    <text evidence="3">The sequence shown here is derived from an EMBL/GenBank/DDBJ whole genome shotgun (WGS) entry which is preliminary data.</text>
</comment>